<dbReference type="RefSeq" id="WP_150108517.1">
    <property type="nucleotide sequence ID" value="NZ_KB403092.1"/>
</dbReference>
<evidence type="ECO:0000313" key="4">
    <source>
        <dbReference type="Proteomes" id="UP000019754"/>
    </source>
</evidence>
<feature type="compositionally biased region" description="Low complexity" evidence="1">
    <location>
        <begin position="557"/>
        <end position="587"/>
    </location>
</feature>
<sequence>MSDTNRPHDGSGYPGNGYPGYGSEQGHDGGPAPYGSPAPAPAPSAPSAGPAPYGSPAPAPAPAPSAPSAGPAPWASSAGPGPTSPGPSTPGESGASATREVGTGAAQLAPTLRRLGIGNPLPTFAAGALAYLAALGAAIVVIISLVLAVVTAGLPDVGGGVTDPLGGPSTPSGTGGPGFRGILGVLGIPFQLVALASFGSYDIDLALGFLGNISASWRGMPLLITVVMAGTAFLASLLVQRRWGSGKWGSNGPLGAFLWSGSSGLAVAIFAVIVTRITAFGGGDDELGVSVSMHTAGFDMFLGTWALIGIPIFLGHLAGMEKPHWWHRVADLAAAPRLALTHALTFAVPVAVVATVIVAIQLLADGDGRLILPMFLLLPAWGLNALAVLPGLGMLVVPLNVTMRGDLPDVGVERMNEMQWLFNYPWYAWIPTALFALAVLVLIPLLWNRGRHIEKGDVLAQIVSWLALPCTYFVGSLVLMALVWTRVNVEMGGWGSTTMAVGYGLAAWMPLVAFIIGAIVEVLARFGAPFVDRFVPGVLVNWFRRSERKRREAGADPALGSGATAPGGASSTAGGATAPSDGAQATA</sequence>
<keyword evidence="4" id="KW-1185">Reference proteome</keyword>
<evidence type="ECO:0000256" key="1">
    <source>
        <dbReference type="SAM" id="MobiDB-lite"/>
    </source>
</evidence>
<feature type="compositionally biased region" description="Low complexity" evidence="1">
    <location>
        <begin position="66"/>
        <end position="81"/>
    </location>
</feature>
<feature type="transmembrane region" description="Helical" evidence="2">
    <location>
        <begin position="505"/>
        <end position="524"/>
    </location>
</feature>
<feature type="transmembrane region" description="Helical" evidence="2">
    <location>
        <begin position="300"/>
        <end position="319"/>
    </location>
</feature>
<dbReference type="STRING" id="1249481.D641_0111070"/>
<gene>
    <name evidence="3" type="ORF">D641_0111070</name>
</gene>
<feature type="compositionally biased region" description="Pro residues" evidence="1">
    <location>
        <begin position="53"/>
        <end position="65"/>
    </location>
</feature>
<proteinExistence type="predicted"/>
<keyword evidence="2" id="KW-0812">Transmembrane</keyword>
<evidence type="ECO:0000256" key="2">
    <source>
        <dbReference type="SAM" id="Phobius"/>
    </source>
</evidence>
<organism evidence="3 4">
    <name type="scientific">Brachybacterium muris UCD-AY4</name>
    <dbReference type="NCBI Taxonomy" id="1249481"/>
    <lineage>
        <taxon>Bacteria</taxon>
        <taxon>Bacillati</taxon>
        <taxon>Actinomycetota</taxon>
        <taxon>Actinomycetes</taxon>
        <taxon>Micrococcales</taxon>
        <taxon>Dermabacteraceae</taxon>
        <taxon>Brachybacterium</taxon>
    </lineage>
</organism>
<dbReference type="Proteomes" id="UP000019754">
    <property type="component" value="Unassembled WGS sequence"/>
</dbReference>
<dbReference type="HOGENOM" id="CLU_464374_0_0_11"/>
<comment type="caution">
    <text evidence="3">The sequence shown here is derived from an EMBL/GenBank/DDBJ whole genome shotgun (WGS) entry which is preliminary data.</text>
</comment>
<name>A0A022KVN4_9MICO</name>
<feature type="transmembrane region" description="Helical" evidence="2">
    <location>
        <begin position="219"/>
        <end position="239"/>
    </location>
</feature>
<feature type="transmembrane region" description="Helical" evidence="2">
    <location>
        <begin position="426"/>
        <end position="447"/>
    </location>
</feature>
<dbReference type="OrthoDB" id="3818356at2"/>
<feature type="compositionally biased region" description="Pro residues" evidence="1">
    <location>
        <begin position="34"/>
        <end position="44"/>
    </location>
</feature>
<evidence type="ECO:0000313" key="3">
    <source>
        <dbReference type="EMBL" id="EYT48737.1"/>
    </source>
</evidence>
<feature type="transmembrane region" description="Helical" evidence="2">
    <location>
        <begin position="375"/>
        <end position="397"/>
    </location>
</feature>
<keyword evidence="2" id="KW-0472">Membrane</keyword>
<accession>A0A022KVN4</accession>
<feature type="region of interest" description="Disordered" evidence="1">
    <location>
        <begin position="1"/>
        <end position="100"/>
    </location>
</feature>
<protein>
    <submittedName>
        <fullName evidence="3">Uncharacterized protein</fullName>
    </submittedName>
</protein>
<dbReference type="AlphaFoldDB" id="A0A022KVN4"/>
<reference evidence="3 4" key="1">
    <citation type="journal article" date="2013" name="Genome Announc.">
        <title>Draft genome sequence of an Actinobacterium, Brachybacterium muris strain UCD-AY4.</title>
        <authorList>
            <person name="Lo J.R."/>
            <person name="Lang J.M."/>
            <person name="Darling A.E."/>
            <person name="Eisen J.A."/>
            <person name="Coil D.A."/>
        </authorList>
    </citation>
    <scope>NUCLEOTIDE SEQUENCE [LARGE SCALE GENOMIC DNA]</scope>
    <source>
        <strain evidence="3 4">UCD-AY4</strain>
    </source>
</reference>
<dbReference type="EMBL" id="AORC01000013">
    <property type="protein sequence ID" value="EYT48737.1"/>
    <property type="molecule type" value="Genomic_DNA"/>
</dbReference>
<feature type="region of interest" description="Disordered" evidence="1">
    <location>
        <begin position="549"/>
        <end position="587"/>
    </location>
</feature>
<feature type="transmembrane region" description="Helical" evidence="2">
    <location>
        <begin position="459"/>
        <end position="485"/>
    </location>
</feature>
<keyword evidence="2" id="KW-1133">Transmembrane helix</keyword>
<feature type="transmembrane region" description="Helical" evidence="2">
    <location>
        <begin position="123"/>
        <end position="150"/>
    </location>
</feature>
<feature type="transmembrane region" description="Helical" evidence="2">
    <location>
        <begin position="259"/>
        <end position="279"/>
    </location>
</feature>
<feature type="transmembrane region" description="Helical" evidence="2">
    <location>
        <begin position="339"/>
        <end position="363"/>
    </location>
</feature>